<protein>
    <submittedName>
        <fullName evidence="2">Pyridoxamine 5'-phosphate oxidase-domain-containing protein</fullName>
    </submittedName>
</protein>
<keyword evidence="3" id="KW-1185">Reference proteome</keyword>
<dbReference type="SUPFAM" id="SSF50475">
    <property type="entry name" value="FMN-binding split barrel"/>
    <property type="match status" value="1"/>
</dbReference>
<dbReference type="InterPro" id="IPR024624">
    <property type="entry name" value="Pyridox_Oxase_Alr4036_FMN-bd"/>
</dbReference>
<sequence length="286" mass="32555">MSNNRASPPWKAVIKRSFAANIKENKQAAYLSLATVRSNGRPANRNVVFRGFAGEEHDGLTEWESDLPVFTTDLRSAKIEQIQQNSWGELSWWFPATGDQFRITGRLHPVAHHDSQIFPSTAVPSHLLTHFNHIDISKSAKALSSISQLIPHKSGTRFSWDAERQRQWQLIPDDIRATYTWPTPGELQSESADAATNPWLSSLEIPEKEKGLFKHLPDKEKGIFKHHESDKDKAKVLEEGFKRFVVLVMEVEEVDHVRLHEKPHTGRTVYKRRDDAGDWSIAGVNP</sequence>
<dbReference type="EMBL" id="RBNJ01001660">
    <property type="protein sequence ID" value="RUS32904.1"/>
    <property type="molecule type" value="Genomic_DNA"/>
</dbReference>
<feature type="domain" description="Pyridoxamine 5'-phosphate oxidase Alr4036 family FMN-binding" evidence="1">
    <location>
        <begin position="8"/>
        <end position="108"/>
    </location>
</feature>
<proteinExistence type="predicted"/>
<accession>A0A433QSY9</accession>
<dbReference type="Gene3D" id="2.30.110.10">
    <property type="entry name" value="Electron Transport, Fmn-binding Protein, Chain A"/>
    <property type="match status" value="1"/>
</dbReference>
<dbReference type="AlphaFoldDB" id="A0A433QSY9"/>
<dbReference type="Proteomes" id="UP000274822">
    <property type="component" value="Unassembled WGS sequence"/>
</dbReference>
<organism evidence="2 3">
    <name type="scientific">Jimgerdemannia flammicorona</name>
    <dbReference type="NCBI Taxonomy" id="994334"/>
    <lineage>
        <taxon>Eukaryota</taxon>
        <taxon>Fungi</taxon>
        <taxon>Fungi incertae sedis</taxon>
        <taxon>Mucoromycota</taxon>
        <taxon>Mucoromycotina</taxon>
        <taxon>Endogonomycetes</taxon>
        <taxon>Endogonales</taxon>
        <taxon>Endogonaceae</taxon>
        <taxon>Jimgerdemannia</taxon>
    </lineage>
</organism>
<evidence type="ECO:0000313" key="2">
    <source>
        <dbReference type="EMBL" id="RUS32904.1"/>
    </source>
</evidence>
<gene>
    <name evidence="2" type="ORF">BC938DRAFT_473858</name>
</gene>
<evidence type="ECO:0000259" key="1">
    <source>
        <dbReference type="Pfam" id="PF12766"/>
    </source>
</evidence>
<reference evidence="2 3" key="1">
    <citation type="journal article" date="2018" name="New Phytol.">
        <title>Phylogenomics of Endogonaceae and evolution of mycorrhizas within Mucoromycota.</title>
        <authorList>
            <person name="Chang Y."/>
            <person name="Desiro A."/>
            <person name="Na H."/>
            <person name="Sandor L."/>
            <person name="Lipzen A."/>
            <person name="Clum A."/>
            <person name="Barry K."/>
            <person name="Grigoriev I.V."/>
            <person name="Martin F.M."/>
            <person name="Stajich J.E."/>
            <person name="Smith M.E."/>
            <person name="Bonito G."/>
            <person name="Spatafora J.W."/>
        </authorList>
    </citation>
    <scope>NUCLEOTIDE SEQUENCE [LARGE SCALE GENOMIC DNA]</scope>
    <source>
        <strain evidence="2 3">AD002</strain>
    </source>
</reference>
<dbReference type="PANTHER" id="PTHR28243">
    <property type="entry name" value="AGL049CP"/>
    <property type="match status" value="1"/>
</dbReference>
<dbReference type="Pfam" id="PF12766">
    <property type="entry name" value="Pyridox_oxase_2"/>
    <property type="match status" value="1"/>
</dbReference>
<dbReference type="GO" id="GO:0010181">
    <property type="term" value="F:FMN binding"/>
    <property type="evidence" value="ECO:0007669"/>
    <property type="project" value="InterPro"/>
</dbReference>
<name>A0A433QSY9_9FUNG</name>
<dbReference type="InterPro" id="IPR012349">
    <property type="entry name" value="Split_barrel_FMN-bd"/>
</dbReference>
<dbReference type="PANTHER" id="PTHR28243:SF1">
    <property type="entry name" value="PYRIDOXAMINE 5'-PHOSPHATE OXIDASE ALR4036 FAMILY FMN-BINDING DOMAIN-CONTAINING PROTEIN"/>
    <property type="match status" value="1"/>
</dbReference>
<evidence type="ECO:0000313" key="3">
    <source>
        <dbReference type="Proteomes" id="UP000274822"/>
    </source>
</evidence>
<comment type="caution">
    <text evidence="2">The sequence shown here is derived from an EMBL/GenBank/DDBJ whole genome shotgun (WGS) entry which is preliminary data.</text>
</comment>